<keyword evidence="2" id="KW-1185">Reference proteome</keyword>
<dbReference type="RefSeq" id="YP_009208161.1">
    <property type="nucleotide sequence ID" value="NC_028903.1"/>
</dbReference>
<evidence type="ECO:0000313" key="1">
    <source>
        <dbReference type="EMBL" id="AJW61378.1"/>
    </source>
</evidence>
<evidence type="ECO:0000313" key="2">
    <source>
        <dbReference type="Proteomes" id="UP000032685"/>
    </source>
</evidence>
<sequence>MIFSNNFGKCPICEKHRSTGNHRKCSKILQRQRDNNHWDTVHTNQRKEEVRKMAVKASFAQSTRIEHIQRYQAL</sequence>
<dbReference type="KEGG" id="vg:26634343"/>
<dbReference type="EMBL" id="KP308307">
    <property type="protein sequence ID" value="AJW61378.1"/>
    <property type="molecule type" value="Genomic_DNA"/>
</dbReference>
<reference evidence="1 2" key="1">
    <citation type="submission" date="2014-12" db="EMBL/GenBank/DDBJ databases">
        <title>Completed Genome sequence of Escherichia coli Bacteriophage P172-1.</title>
        <authorList>
            <person name="Xu J."/>
            <person name="Chen M."/>
            <person name="Zhang W."/>
        </authorList>
    </citation>
    <scope>NUCLEOTIDE SEQUENCE [LARGE SCALE GENOMIC DNA]</scope>
</reference>
<organism evidence="1 2">
    <name type="scientific">Escherichia phage 172-1</name>
    <dbReference type="NCBI Taxonomy" id="1598146"/>
    <lineage>
        <taxon>Viruses</taxon>
        <taxon>Duplodnaviria</taxon>
        <taxon>Heunggongvirae</taxon>
        <taxon>Uroviricota</taxon>
        <taxon>Caudoviricetes</taxon>
        <taxon>Mktvariviridae</taxon>
        <taxon>Gordonclarkvirinae</taxon>
        <taxon>Kuravirus</taxon>
        <taxon>Kuravirus kv1721</taxon>
    </lineage>
</organism>
<dbReference type="GeneID" id="26634343"/>
<gene>
    <name evidence="1" type="ORF">1721_14</name>
</gene>
<name>A0A0D5BI79_9CAUD</name>
<accession>A0A0D5BI79</accession>
<dbReference type="OrthoDB" id="22716at10239"/>
<proteinExistence type="predicted"/>
<dbReference type="Proteomes" id="UP000032685">
    <property type="component" value="Segment"/>
</dbReference>
<protein>
    <submittedName>
        <fullName evidence="1">Uncharacterized protein</fullName>
    </submittedName>
</protein>